<dbReference type="Gene3D" id="1.10.630.10">
    <property type="entry name" value="Cytochrome P450"/>
    <property type="match status" value="1"/>
</dbReference>
<evidence type="ECO:0000313" key="4">
    <source>
        <dbReference type="EMBL" id="MCF3936874.1"/>
    </source>
</evidence>
<dbReference type="PROSITE" id="PS00086">
    <property type="entry name" value="CYTOCHROME_P450"/>
    <property type="match status" value="1"/>
</dbReference>
<dbReference type="Pfam" id="PF00067">
    <property type="entry name" value="p450"/>
    <property type="match status" value="1"/>
</dbReference>
<name>A0ABS9DCE3_9ACTN</name>
<evidence type="ECO:0000256" key="3">
    <source>
        <dbReference type="RuleBase" id="RU000461"/>
    </source>
</evidence>
<comment type="cofactor">
    <cofactor evidence="1">
        <name>heme</name>
        <dbReference type="ChEBI" id="CHEBI:30413"/>
    </cofactor>
</comment>
<proteinExistence type="inferred from homology"/>
<dbReference type="PANTHER" id="PTHR24305">
    <property type="entry name" value="CYTOCHROME P450"/>
    <property type="match status" value="1"/>
</dbReference>
<keyword evidence="3" id="KW-0503">Monooxygenase</keyword>
<dbReference type="EMBL" id="JAKGCU010000001">
    <property type="protein sequence ID" value="MCF3936874.1"/>
    <property type="molecule type" value="Genomic_DNA"/>
</dbReference>
<dbReference type="SUPFAM" id="SSF48264">
    <property type="entry name" value="Cytochrome P450"/>
    <property type="match status" value="1"/>
</dbReference>
<reference evidence="4" key="1">
    <citation type="submission" date="2022-01" db="EMBL/GenBank/DDBJ databases">
        <title>Gordonia xiamenensis sp. nov., isolated from surface seawater in Xiamen.</title>
        <authorList>
            <person name="He Y.F."/>
        </authorList>
    </citation>
    <scope>NUCLEOTIDE SEQUENCE</scope>
    <source>
        <strain evidence="4">GW1C4-4</strain>
    </source>
</reference>
<accession>A0ABS9DCE3</accession>
<dbReference type="InterPro" id="IPR001128">
    <property type="entry name" value="Cyt_P450"/>
</dbReference>
<keyword evidence="3" id="KW-0479">Metal-binding</keyword>
<evidence type="ECO:0000256" key="2">
    <source>
        <dbReference type="ARBA" id="ARBA00010617"/>
    </source>
</evidence>
<gene>
    <name evidence="4" type="ORF">L1892_00565</name>
</gene>
<protein>
    <submittedName>
        <fullName evidence="4">Cytochrome P450</fullName>
    </submittedName>
</protein>
<organism evidence="4 5">
    <name type="scientific">Gordonia tangerina</name>
    <dbReference type="NCBI Taxonomy" id="2911060"/>
    <lineage>
        <taxon>Bacteria</taxon>
        <taxon>Bacillati</taxon>
        <taxon>Actinomycetota</taxon>
        <taxon>Actinomycetes</taxon>
        <taxon>Mycobacteriales</taxon>
        <taxon>Gordoniaceae</taxon>
        <taxon>Gordonia</taxon>
    </lineage>
</organism>
<keyword evidence="3" id="KW-0560">Oxidoreductase</keyword>
<keyword evidence="5" id="KW-1185">Reference proteome</keyword>
<dbReference type="RefSeq" id="WP_235721981.1">
    <property type="nucleotide sequence ID" value="NZ_JAKGCU010000001.1"/>
</dbReference>
<sequence>MWGDDADTFRADRFVGERLTASSDKYFAPWGTGPRSCIGRQFALHETTLLIAALISRFRLHLADPATQLSMRERATLRPEPFTIVATRRR</sequence>
<keyword evidence="3" id="KW-0349">Heme</keyword>
<dbReference type="InterPro" id="IPR036396">
    <property type="entry name" value="Cyt_P450_sf"/>
</dbReference>
<evidence type="ECO:0000256" key="1">
    <source>
        <dbReference type="ARBA" id="ARBA00001971"/>
    </source>
</evidence>
<dbReference type="InterPro" id="IPR050121">
    <property type="entry name" value="Cytochrome_P450_monoxygenase"/>
</dbReference>
<comment type="similarity">
    <text evidence="2 3">Belongs to the cytochrome P450 family.</text>
</comment>
<comment type="caution">
    <text evidence="4">The sequence shown here is derived from an EMBL/GenBank/DDBJ whole genome shotgun (WGS) entry which is preliminary data.</text>
</comment>
<dbReference type="Proteomes" id="UP001108089">
    <property type="component" value="Unassembled WGS sequence"/>
</dbReference>
<keyword evidence="3" id="KW-0408">Iron</keyword>
<dbReference type="PANTHER" id="PTHR24305:SF166">
    <property type="entry name" value="CYTOCHROME P450 12A4, MITOCHONDRIAL-RELATED"/>
    <property type="match status" value="1"/>
</dbReference>
<evidence type="ECO:0000313" key="5">
    <source>
        <dbReference type="Proteomes" id="UP001108089"/>
    </source>
</evidence>
<dbReference type="InterPro" id="IPR017972">
    <property type="entry name" value="Cyt_P450_CS"/>
</dbReference>